<dbReference type="Gene3D" id="1.10.1040.20">
    <property type="entry name" value="ProC-like, C-terminal domain"/>
    <property type="match status" value="1"/>
</dbReference>
<dbReference type="InterPro" id="IPR008927">
    <property type="entry name" value="6-PGluconate_DH-like_C_sf"/>
</dbReference>
<dbReference type="OrthoDB" id="9810755at2"/>
<evidence type="ECO:0000259" key="2">
    <source>
        <dbReference type="Pfam" id="PF10728"/>
    </source>
</evidence>
<dbReference type="InterPro" id="IPR036291">
    <property type="entry name" value="NAD(P)-bd_dom_sf"/>
</dbReference>
<feature type="domain" description="DUF2520" evidence="2">
    <location>
        <begin position="127"/>
        <end position="251"/>
    </location>
</feature>
<dbReference type="Pfam" id="PF10728">
    <property type="entry name" value="DUF2520"/>
    <property type="match status" value="1"/>
</dbReference>
<name>A0A1I7JMM5_9BACT</name>
<gene>
    <name evidence="3" type="ORF">SAMN04487941_3034</name>
</gene>
<dbReference type="PANTHER" id="PTHR40459">
    <property type="entry name" value="CONSERVED HYPOTHETICAL ALANINE AND LEUCINE RICH PROTEIN"/>
    <property type="match status" value="1"/>
</dbReference>
<dbReference type="Pfam" id="PF10727">
    <property type="entry name" value="Rossmann-like"/>
    <property type="match status" value="1"/>
</dbReference>
<reference evidence="4" key="1">
    <citation type="submission" date="2016-10" db="EMBL/GenBank/DDBJ databases">
        <authorList>
            <person name="Varghese N."/>
        </authorList>
    </citation>
    <scope>NUCLEOTIDE SEQUENCE [LARGE SCALE GENOMIC DNA]</scope>
    <source>
        <strain evidence="4">DSM 18820</strain>
    </source>
</reference>
<dbReference type="EMBL" id="FPCA01000003">
    <property type="protein sequence ID" value="SFU86397.1"/>
    <property type="molecule type" value="Genomic_DNA"/>
</dbReference>
<dbReference type="InterPro" id="IPR037108">
    <property type="entry name" value="TM1727-like_C_sf"/>
</dbReference>
<protein>
    <submittedName>
        <fullName evidence="3">Predicted oxidoreductase, contains short-chain dehydrogenase (SDR) and DUF2520 domains</fullName>
    </submittedName>
</protein>
<proteinExistence type="predicted"/>
<feature type="domain" description="Putative oxidoreductase/dehydrogenase Rossmann-like" evidence="1">
    <location>
        <begin position="3"/>
        <end position="102"/>
    </location>
</feature>
<evidence type="ECO:0000313" key="4">
    <source>
        <dbReference type="Proteomes" id="UP000182491"/>
    </source>
</evidence>
<dbReference type="Proteomes" id="UP000182491">
    <property type="component" value="Unassembled WGS sequence"/>
</dbReference>
<keyword evidence="4" id="KW-1185">Reference proteome</keyword>
<evidence type="ECO:0000259" key="1">
    <source>
        <dbReference type="Pfam" id="PF10727"/>
    </source>
</evidence>
<sequence>MNITFIGAGNVAWHLAQALHAAGHTITAIYSRNAAQRDALAGKVAAAAIVSLDLREEVAEVVLIAVPDAALAAVAAEIKVKSGTVVAHTSGSQPLAILAAVAGAKAGVFYPLQTFSKAKAVDFAQVPLLLEAKDAEALESLQALAQSISKTVETVDSEARKQLHLAAVFACNFTNHLLGISQQLLEQAGLPIALLRPLLQETIAKAMQQHPFTVQTGPAIRHDDNVIQAHLHMLQQQPRWQDLYRLLTQSIQDSGNQA</sequence>
<dbReference type="RefSeq" id="WP_068838019.1">
    <property type="nucleotide sequence ID" value="NZ_BMXC01000003.1"/>
</dbReference>
<accession>A0A1I7JMM5</accession>
<dbReference type="SUPFAM" id="SSF48179">
    <property type="entry name" value="6-phosphogluconate dehydrogenase C-terminal domain-like"/>
    <property type="match status" value="1"/>
</dbReference>
<dbReference type="PANTHER" id="PTHR40459:SF1">
    <property type="entry name" value="CONSERVED HYPOTHETICAL ALANINE AND LEUCINE RICH PROTEIN"/>
    <property type="match status" value="1"/>
</dbReference>
<dbReference type="InterPro" id="IPR019665">
    <property type="entry name" value="OxRdtase/DH_put_Rossmann_dom"/>
</dbReference>
<organism evidence="3 4">
    <name type="scientific">Pontibacter akesuensis</name>
    <dbReference type="NCBI Taxonomy" id="388950"/>
    <lineage>
        <taxon>Bacteria</taxon>
        <taxon>Pseudomonadati</taxon>
        <taxon>Bacteroidota</taxon>
        <taxon>Cytophagia</taxon>
        <taxon>Cytophagales</taxon>
        <taxon>Hymenobacteraceae</taxon>
        <taxon>Pontibacter</taxon>
    </lineage>
</organism>
<dbReference type="Gene3D" id="3.40.50.720">
    <property type="entry name" value="NAD(P)-binding Rossmann-like Domain"/>
    <property type="match status" value="1"/>
</dbReference>
<dbReference type="STRING" id="388950.GCA_001611675_02031"/>
<dbReference type="InterPro" id="IPR018931">
    <property type="entry name" value="DUF2520"/>
</dbReference>
<dbReference type="AlphaFoldDB" id="A0A1I7JMM5"/>
<dbReference type="SUPFAM" id="SSF51735">
    <property type="entry name" value="NAD(P)-binding Rossmann-fold domains"/>
    <property type="match status" value="1"/>
</dbReference>
<evidence type="ECO:0000313" key="3">
    <source>
        <dbReference type="EMBL" id="SFU86397.1"/>
    </source>
</evidence>